<dbReference type="RefSeq" id="WP_085650433.1">
    <property type="nucleotide sequence ID" value="NZ_CP059275.1"/>
</dbReference>
<evidence type="ECO:0000313" key="4">
    <source>
        <dbReference type="Proteomes" id="UP000510868"/>
    </source>
</evidence>
<keyword evidence="1" id="KW-1133">Transmembrane helix</keyword>
<feature type="transmembrane region" description="Helical" evidence="1">
    <location>
        <begin position="132"/>
        <end position="151"/>
    </location>
</feature>
<keyword evidence="1" id="KW-0812">Transmembrane</keyword>
<name>A0A7L6BFL7_LIMRT</name>
<dbReference type="PANTHER" id="PTHR37312:SF1">
    <property type="entry name" value="MEMBRANE-BOUND ACYLTRANSFERASE YKRP-RELATED"/>
    <property type="match status" value="1"/>
</dbReference>
<dbReference type="InterPro" id="IPR002656">
    <property type="entry name" value="Acyl_transf_3_dom"/>
</dbReference>
<evidence type="ECO:0000259" key="2">
    <source>
        <dbReference type="Pfam" id="PF01757"/>
    </source>
</evidence>
<feature type="transmembrane region" description="Helical" evidence="1">
    <location>
        <begin position="163"/>
        <end position="182"/>
    </location>
</feature>
<dbReference type="InterPro" id="IPR052734">
    <property type="entry name" value="Nod_factor_acetyltransferase"/>
</dbReference>
<feature type="transmembrane region" description="Helical" evidence="1">
    <location>
        <begin position="12"/>
        <end position="31"/>
    </location>
</feature>
<dbReference type="AlphaFoldDB" id="A0A7L6BFL7"/>
<dbReference type="GO" id="GO:0016747">
    <property type="term" value="F:acyltransferase activity, transferring groups other than amino-acyl groups"/>
    <property type="evidence" value="ECO:0007669"/>
    <property type="project" value="InterPro"/>
</dbReference>
<dbReference type="PANTHER" id="PTHR37312">
    <property type="entry name" value="MEMBRANE-BOUND ACYLTRANSFERASE YKRP-RELATED"/>
    <property type="match status" value="1"/>
</dbReference>
<dbReference type="Pfam" id="PF01757">
    <property type="entry name" value="Acyl_transf_3"/>
    <property type="match status" value="1"/>
</dbReference>
<dbReference type="EMBL" id="CP059275">
    <property type="protein sequence ID" value="QLQ60888.1"/>
    <property type="molecule type" value="Genomic_DNA"/>
</dbReference>
<keyword evidence="1" id="KW-0472">Membrane</keyword>
<feature type="transmembrane region" description="Helical" evidence="1">
    <location>
        <begin position="316"/>
        <end position="342"/>
    </location>
</feature>
<protein>
    <submittedName>
        <fullName evidence="3">Acyltransferase family protein</fullName>
    </submittedName>
</protein>
<accession>A0A7L6BFL7</accession>
<feature type="transmembrane region" description="Helical" evidence="1">
    <location>
        <begin position="71"/>
        <end position="92"/>
    </location>
</feature>
<evidence type="ECO:0000313" key="3">
    <source>
        <dbReference type="EMBL" id="QLQ60888.1"/>
    </source>
</evidence>
<dbReference type="Proteomes" id="UP000510868">
    <property type="component" value="Chromosome"/>
</dbReference>
<feature type="transmembrane region" description="Helical" evidence="1">
    <location>
        <begin position="213"/>
        <end position="231"/>
    </location>
</feature>
<keyword evidence="3" id="KW-0012">Acyltransferase</keyword>
<keyword evidence="3" id="KW-0808">Transferase</keyword>
<evidence type="ECO:0000256" key="1">
    <source>
        <dbReference type="SAM" id="Phobius"/>
    </source>
</evidence>
<feature type="transmembrane region" description="Helical" evidence="1">
    <location>
        <begin position="275"/>
        <end position="296"/>
    </location>
</feature>
<organism evidence="3 4">
    <name type="scientific">Limosilactobacillus reuteri</name>
    <name type="common">Lactobacillus reuteri</name>
    <dbReference type="NCBI Taxonomy" id="1598"/>
    <lineage>
        <taxon>Bacteria</taxon>
        <taxon>Bacillati</taxon>
        <taxon>Bacillota</taxon>
        <taxon>Bacilli</taxon>
        <taxon>Lactobacillales</taxon>
        <taxon>Lactobacillaceae</taxon>
        <taxon>Limosilactobacillus</taxon>
    </lineage>
</organism>
<feature type="domain" description="Acyltransferase 3" evidence="2">
    <location>
        <begin position="10"/>
        <end position="334"/>
    </location>
</feature>
<feature type="transmembrane region" description="Helical" evidence="1">
    <location>
        <begin position="243"/>
        <end position="263"/>
    </location>
</feature>
<reference evidence="3 4" key="1">
    <citation type="submission" date="2020-07" db="EMBL/GenBank/DDBJ databases">
        <title>Genome sequence of Lactobacillus reuteri CNEI-KCA3 isolated from the faeces of a reared-broiler chicken, South-East Nigeria, reveals presence of CRISPR arrays.</title>
        <authorList>
            <person name="Anukam K.C."/>
            <person name="Ibezim C.N."/>
            <person name="BeecK W.V."/>
            <person name="Allonsius C."/>
            <person name="Broek M.D."/>
            <person name="Tuyaerts I."/>
            <person name="Attama A."/>
            <person name="Esimone C.O."/>
            <person name="Lebeer S."/>
        </authorList>
    </citation>
    <scope>NUCLEOTIDE SEQUENCE [LARGE SCALE GENOMIC DNA]</scope>
    <source>
        <strain evidence="3 4">CNEI-KCA3</strain>
    </source>
</reference>
<feature type="transmembrane region" description="Helical" evidence="1">
    <location>
        <begin position="37"/>
        <end position="59"/>
    </location>
</feature>
<feature type="transmembrane region" description="Helical" evidence="1">
    <location>
        <begin position="188"/>
        <end position="204"/>
    </location>
</feature>
<sequence length="375" mass="43492">MKTNTKNKRIAWIDIARGIAIIAVVAGHSLGNYWPGYLGNFLFAFHMPIFFILSGYLYHEQNQKTLEKKNFFNLLMPYIATVAIGFILLFLYRMVPNSIIAPSRGSSFRDFFFSAIYGAGGDVFIPDTSIKIKAIGAIWFLMAMFIANQIFNLIMKLKIKVRYKVMVIILLTLVGVQTAKYFFLPFSVQPALIAQCFLMSGYLIKKYNILSKVNWLVIVMLLLLWIWDAFFNLFDFEGVNATNIYIALPVGITSSIVVMKFSMYIENLTASVIEVFERIFLFFGEQSLILLCFHLIDLDYVQLWPKVIQMVNNHFGYLPAIAFGVVYRILFVSIIALMMPYIPFLRSFYMHRQHPFSELKTFLVKKERKKNDRRK</sequence>
<proteinExistence type="predicted"/>
<gene>
    <name evidence="3" type="ORF">HHK02_06520</name>
</gene>